<name>X1UVM1_9ZZZZ</name>
<evidence type="ECO:0000256" key="1">
    <source>
        <dbReference type="ARBA" id="ARBA00022898"/>
    </source>
</evidence>
<dbReference type="PANTHER" id="PTHR30244:SF36">
    <property type="entry name" value="3-OXO-GLUCOSE-6-PHOSPHATE:GLUTAMATE AMINOTRANSFERASE"/>
    <property type="match status" value="1"/>
</dbReference>
<comment type="caution">
    <text evidence="2">The sequence shown here is derived from an EMBL/GenBank/DDBJ whole genome shotgun (WGS) entry which is preliminary data.</text>
</comment>
<dbReference type="AlphaFoldDB" id="X1UVM1"/>
<organism evidence="2">
    <name type="scientific">marine sediment metagenome</name>
    <dbReference type="NCBI Taxonomy" id="412755"/>
    <lineage>
        <taxon>unclassified sequences</taxon>
        <taxon>metagenomes</taxon>
        <taxon>ecological metagenomes</taxon>
    </lineage>
</organism>
<dbReference type="GO" id="GO:0030170">
    <property type="term" value="F:pyridoxal phosphate binding"/>
    <property type="evidence" value="ECO:0007669"/>
    <property type="project" value="TreeGrafter"/>
</dbReference>
<dbReference type="PANTHER" id="PTHR30244">
    <property type="entry name" value="TRANSAMINASE"/>
    <property type="match status" value="1"/>
</dbReference>
<accession>X1UVM1</accession>
<feature type="non-terminal residue" evidence="2">
    <location>
        <position position="1"/>
    </location>
</feature>
<dbReference type="Pfam" id="PF01041">
    <property type="entry name" value="DegT_DnrJ_EryC1"/>
    <property type="match status" value="1"/>
</dbReference>
<dbReference type="GO" id="GO:0008483">
    <property type="term" value="F:transaminase activity"/>
    <property type="evidence" value="ECO:0007669"/>
    <property type="project" value="TreeGrafter"/>
</dbReference>
<reference evidence="2" key="1">
    <citation type="journal article" date="2014" name="Front. Microbiol.">
        <title>High frequency of phylogenetically diverse reductive dehalogenase-homologous genes in deep subseafloor sedimentary metagenomes.</title>
        <authorList>
            <person name="Kawai M."/>
            <person name="Futagami T."/>
            <person name="Toyoda A."/>
            <person name="Takaki Y."/>
            <person name="Nishi S."/>
            <person name="Hori S."/>
            <person name="Arai W."/>
            <person name="Tsubouchi T."/>
            <person name="Morono Y."/>
            <person name="Uchiyama I."/>
            <person name="Ito T."/>
            <person name="Fujiyama A."/>
            <person name="Inagaki F."/>
            <person name="Takami H."/>
        </authorList>
    </citation>
    <scope>NUCLEOTIDE SEQUENCE</scope>
    <source>
        <strain evidence="2">Expedition CK06-06</strain>
    </source>
</reference>
<protein>
    <recommendedName>
        <fullName evidence="3">DegT/DnrJ/EryC1/StrS aminotransferase family protein</fullName>
    </recommendedName>
</protein>
<evidence type="ECO:0008006" key="3">
    <source>
        <dbReference type="Google" id="ProtNLM"/>
    </source>
</evidence>
<proteinExistence type="predicted"/>
<dbReference type="InterPro" id="IPR015424">
    <property type="entry name" value="PyrdxlP-dep_Trfase"/>
</dbReference>
<dbReference type="InterPro" id="IPR015421">
    <property type="entry name" value="PyrdxlP-dep_Trfase_major"/>
</dbReference>
<dbReference type="Gene3D" id="3.40.640.10">
    <property type="entry name" value="Type I PLP-dependent aspartate aminotransferase-like (Major domain)"/>
    <property type="match status" value="1"/>
</dbReference>
<gene>
    <name evidence="2" type="ORF">S12H4_58777</name>
</gene>
<dbReference type="InterPro" id="IPR000653">
    <property type="entry name" value="DegT/StrS_aminotransferase"/>
</dbReference>
<evidence type="ECO:0000313" key="2">
    <source>
        <dbReference type="EMBL" id="GAJ21533.1"/>
    </source>
</evidence>
<dbReference type="GO" id="GO:0000271">
    <property type="term" value="P:polysaccharide biosynthetic process"/>
    <property type="evidence" value="ECO:0007669"/>
    <property type="project" value="TreeGrafter"/>
</dbReference>
<keyword evidence="1" id="KW-0663">Pyridoxal phosphate</keyword>
<sequence length="175" mass="19188">GTDALYLALSAVCANAQVITTPFTFFATTQAIIHSGNYPAFIDVDDTGNLPSLDFKNRVAVPVHLYGRPGSWQGEKVIEDSAQAHGLPLSGLVACFSFYPTKNLGGLGQSGAVVTNDEMLAYKVREMRIYGERERFVHYGTTGNFRMDELQASILRAKLPFLDGWNRARRGIAVQ</sequence>
<dbReference type="SUPFAM" id="SSF53383">
    <property type="entry name" value="PLP-dependent transferases"/>
    <property type="match status" value="1"/>
</dbReference>
<feature type="non-terminal residue" evidence="2">
    <location>
        <position position="175"/>
    </location>
</feature>
<dbReference type="EMBL" id="BARW01038260">
    <property type="protein sequence ID" value="GAJ21533.1"/>
    <property type="molecule type" value="Genomic_DNA"/>
</dbReference>